<reference evidence="1 2" key="1">
    <citation type="submission" date="2019-02" db="EMBL/GenBank/DDBJ databases">
        <title>Sequencing the genomes of 1000 actinobacteria strains.</title>
        <authorList>
            <person name="Klenk H.-P."/>
        </authorList>
    </citation>
    <scope>NUCLEOTIDE SEQUENCE [LARGE SCALE GENOMIC DNA]</scope>
    <source>
        <strain evidence="1 2">DSM 45162</strain>
    </source>
</reference>
<dbReference type="RefSeq" id="WP_130510597.1">
    <property type="nucleotide sequence ID" value="NZ_SHKY01000001.1"/>
</dbReference>
<gene>
    <name evidence="1" type="ORF">EV385_3733</name>
</gene>
<keyword evidence="2" id="KW-1185">Reference proteome</keyword>
<dbReference type="AlphaFoldDB" id="A0A4Q7ZLR3"/>
<name>A0A4Q7ZLR3_9ACTN</name>
<proteinExistence type="predicted"/>
<organism evidence="1 2">
    <name type="scientific">Krasilnikovia cinnamomea</name>
    <dbReference type="NCBI Taxonomy" id="349313"/>
    <lineage>
        <taxon>Bacteria</taxon>
        <taxon>Bacillati</taxon>
        <taxon>Actinomycetota</taxon>
        <taxon>Actinomycetes</taxon>
        <taxon>Micromonosporales</taxon>
        <taxon>Micromonosporaceae</taxon>
        <taxon>Krasilnikovia</taxon>
    </lineage>
</organism>
<sequence length="102" mass="10986">MKIVLERSGGFAAVPALSGDVVVETDELSREMASELERLVDTVRRARRVPQTPPAAGAADGRTYRLIIGGRRGTDVLAFTDLTLDPALDALVKRLEAIARGR</sequence>
<dbReference type="OrthoDB" id="6956709at2"/>
<protein>
    <submittedName>
        <fullName evidence="1">Uncharacterized protein</fullName>
    </submittedName>
</protein>
<evidence type="ECO:0000313" key="1">
    <source>
        <dbReference type="EMBL" id="RZU51897.1"/>
    </source>
</evidence>
<evidence type="ECO:0000313" key="2">
    <source>
        <dbReference type="Proteomes" id="UP000292564"/>
    </source>
</evidence>
<dbReference type="Pfam" id="PF20242">
    <property type="entry name" value="Emfourin"/>
    <property type="match status" value="1"/>
</dbReference>
<comment type="caution">
    <text evidence="1">The sequence shown here is derived from an EMBL/GenBank/DDBJ whole genome shotgun (WGS) entry which is preliminary data.</text>
</comment>
<accession>A0A4Q7ZLR3</accession>
<dbReference type="InterPro" id="IPR049457">
    <property type="entry name" value="Emfourin"/>
</dbReference>
<dbReference type="Proteomes" id="UP000292564">
    <property type="component" value="Unassembled WGS sequence"/>
</dbReference>
<dbReference type="EMBL" id="SHKY01000001">
    <property type="protein sequence ID" value="RZU51897.1"/>
    <property type="molecule type" value="Genomic_DNA"/>
</dbReference>